<dbReference type="GO" id="GO:0032955">
    <property type="term" value="P:regulation of division septum assembly"/>
    <property type="evidence" value="ECO:0007669"/>
    <property type="project" value="TreeGrafter"/>
</dbReference>
<dbReference type="eggNOG" id="ENOG502R7J1">
    <property type="taxonomic scope" value="Eukaryota"/>
</dbReference>
<feature type="region of interest" description="Disordered" evidence="2">
    <location>
        <begin position="1405"/>
        <end position="1424"/>
    </location>
</feature>
<gene>
    <name evidence="4" type="ORF">PDE_07506</name>
</gene>
<dbReference type="SUPFAM" id="SSF48065">
    <property type="entry name" value="DBL homology domain (DH-domain)"/>
    <property type="match status" value="1"/>
</dbReference>
<feature type="compositionally biased region" description="Polar residues" evidence="2">
    <location>
        <begin position="832"/>
        <end position="842"/>
    </location>
</feature>
<dbReference type="Proteomes" id="UP000019376">
    <property type="component" value="Unassembled WGS sequence"/>
</dbReference>
<evidence type="ECO:0000313" key="5">
    <source>
        <dbReference type="Proteomes" id="UP000019376"/>
    </source>
</evidence>
<dbReference type="InterPro" id="IPR000219">
    <property type="entry name" value="DH_dom"/>
</dbReference>
<name>S7ZUW1_PENO1</name>
<dbReference type="PANTHER" id="PTHR22834:SF21">
    <property type="entry name" value="GUANYL NUCLEOTIDE EXCHANGE FACTOR, PUTATIVE (AFU_ORTHOLOGUE AFUA_5G11890)-RELATED"/>
    <property type="match status" value="1"/>
</dbReference>
<feature type="compositionally biased region" description="Low complexity" evidence="2">
    <location>
        <begin position="1349"/>
        <end position="1358"/>
    </location>
</feature>
<dbReference type="OrthoDB" id="4066896at2759"/>
<feature type="region of interest" description="Disordered" evidence="2">
    <location>
        <begin position="808"/>
        <end position="880"/>
    </location>
</feature>
<dbReference type="GO" id="GO:0005737">
    <property type="term" value="C:cytoplasm"/>
    <property type="evidence" value="ECO:0007669"/>
    <property type="project" value="TreeGrafter"/>
</dbReference>
<feature type="coiled-coil region" evidence="1">
    <location>
        <begin position="1460"/>
        <end position="1539"/>
    </location>
</feature>
<dbReference type="STRING" id="933388.S7ZUW1"/>
<protein>
    <recommendedName>
        <fullName evidence="3">DH domain-containing protein</fullName>
    </recommendedName>
</protein>
<feature type="region of interest" description="Disordered" evidence="2">
    <location>
        <begin position="1073"/>
        <end position="1093"/>
    </location>
</feature>
<dbReference type="Pfam" id="PF25351">
    <property type="entry name" value="PH_BUD3_C"/>
    <property type="match status" value="1"/>
</dbReference>
<feature type="compositionally biased region" description="Polar residues" evidence="2">
    <location>
        <begin position="1232"/>
        <end position="1250"/>
    </location>
</feature>
<feature type="compositionally biased region" description="Low complexity" evidence="2">
    <location>
        <begin position="1215"/>
        <end position="1226"/>
    </location>
</feature>
<feature type="region of interest" description="Disordered" evidence="2">
    <location>
        <begin position="332"/>
        <end position="351"/>
    </location>
</feature>
<evidence type="ECO:0000313" key="4">
    <source>
        <dbReference type="EMBL" id="EPS32546.1"/>
    </source>
</evidence>
<dbReference type="InterPro" id="IPR035899">
    <property type="entry name" value="DBL_dom_sf"/>
</dbReference>
<evidence type="ECO:0000259" key="3">
    <source>
        <dbReference type="PROSITE" id="PS50010"/>
    </source>
</evidence>
<proteinExistence type="predicted"/>
<dbReference type="Pfam" id="PF00621">
    <property type="entry name" value="RhoGEF"/>
    <property type="match status" value="1"/>
</dbReference>
<dbReference type="Pfam" id="PF12015">
    <property type="entry name" value="Bud3_N"/>
    <property type="match status" value="1"/>
</dbReference>
<dbReference type="PhylomeDB" id="S7ZUW1"/>
<feature type="compositionally biased region" description="Basic and acidic residues" evidence="2">
    <location>
        <begin position="846"/>
        <end position="865"/>
    </location>
</feature>
<feature type="compositionally biased region" description="Basic and acidic residues" evidence="2">
    <location>
        <begin position="1292"/>
        <end position="1305"/>
    </location>
</feature>
<organism evidence="4 5">
    <name type="scientific">Penicillium oxalicum (strain 114-2 / CGMCC 5302)</name>
    <name type="common">Penicillium decumbens</name>
    <dbReference type="NCBI Taxonomy" id="933388"/>
    <lineage>
        <taxon>Eukaryota</taxon>
        <taxon>Fungi</taxon>
        <taxon>Dikarya</taxon>
        <taxon>Ascomycota</taxon>
        <taxon>Pezizomycotina</taxon>
        <taxon>Eurotiomycetes</taxon>
        <taxon>Eurotiomycetidae</taxon>
        <taxon>Eurotiales</taxon>
        <taxon>Aspergillaceae</taxon>
        <taxon>Penicillium</taxon>
    </lineage>
</organism>
<dbReference type="GO" id="GO:0005085">
    <property type="term" value="F:guanyl-nucleotide exchange factor activity"/>
    <property type="evidence" value="ECO:0007669"/>
    <property type="project" value="InterPro"/>
</dbReference>
<sequence length="1551" mass="171593">MAVNTNAPAGTLMSDLPLEYLSLYHAVDSHLTSIFVFYGPVATANATVSSSRIQAHIFTPAGFQSYSRITISPAAPLYAAVNHLPREKQGDPVARGLAVSLLKYFVELSDPVRKRLIGSARASQRPGDKVPRLFDEVHAAELANNMKLLEDSSEVVRDIRSACQERRIPWVDMDVVLPAGLIQSRQRRESVDSDIETTRPLNYGPYTSLIEALGDPMFLPTSRLKRAPSQPTNVSKSRIFSRNQKEALRLTMCEFVDTEERYVAKMYTLVHEVAEEFRQKAQRRGPASLSPDEKALEALFPPSLNTILDVNLEFLDIIRNVLEETEKDALEDIGQDTELPASGSHRSSSRDVKDTIGATKFARALLEWLPKFSAPYADYMRAHNGFTQTLSSFMRDKTSSFSRRVHETGEQRLRSLLMEPVQRLPRYSLLIDTMTGSLPLVHPAVRPLLRARDIVKDICALDSGSPSSHAQSLRRLREIVDGWPAKTFPEGRLITAVDVNELTPPYRLETRVSGPTAGILMLYKNCLVLLSKPAGSRATARGLLADIDNAASSNGEATTAISVSELRVARVFELQSVRCMQSGCGRIIYIVPATHSTVSASSSVGDELVALELAALYEAKVSKLIEEITKARIEGRFPEQEREGGKWTLRSPPSPPNSTGILACVYEDGRSVALEQGPAPFIRLLFDAPKATWSEDPQATNADIVMSINSSESDQFRLDIDSVIGSPSTDFVTVDTFVPTLLKRLQSLLVPLNSTRNTKLMESLIHSNFDILRYIASGLTTQVKSSRTFRPPSPTKLISNFLGGSRESVPTIKQPSSATLLGEFPKMPPQRINISRSNTLPSTFPGKDKEKEKQQPDQERDKDPSKISMVGASGAKGSDGQLGSLEQTFAAYVLSLQSRSGNILGRMLRNREHADRALVNELYNILLEDPSKLQAAAEVPVDTLFVAFETFMKNAWRESMGSVVDSSALRNLQNQFDTMFPRDFEEQFRKFLVNTNPQNCRALAAIIRLLAELLDASGNDGDRGALTVAFAEVLTEDGDPVQHVSLLDRLVDDFDNLFEELIPCGSSVEGTLNFEPNKSSQTNTGSVSSNSSSFRRRFGFNLHRDSSKVEGEGKVASILRTLSKKSSPGESDLNTSRGYLLRSKSTDVDSRLGFLRPTSRERPYGFASEEQISRPSTGQGQPPSLSSLRGISHDSVVKLRRRRRSSLSDFRPDTASSDASHVSSVANLRPATPSNRPRPDSTTPTSQPRPHSSYLASPSRPRSPAKAPSPGHLGSPIRQASPSRPAASSWKENIDPKIPQRERSIQSKYQHPESPPQDTKRRSRATSIPQRTPALRERAPVNGSEVRRPQSSSASQRPQKLRMQSPQKLRERINTEKNHQINGSIGFRTELNAFSDEMVNFEFSADCGAEDPDPAEERRSPNAKLPLQSRLKRLEERFESMAGEYDSRTSALERDLESSLVVSEKRVKKLDELYREASAENEALYDRFNAELSKIAKDVRSGSAADALKDQLSNALEEISRLKKENFRLKREVGGLRAQSAAAALLKASEQ</sequence>
<feature type="compositionally biased region" description="Low complexity" evidence="2">
    <location>
        <begin position="1252"/>
        <end position="1289"/>
    </location>
</feature>
<reference evidence="4 5" key="1">
    <citation type="journal article" date="2013" name="PLoS ONE">
        <title>Genomic and secretomic analyses reveal unique features of the lignocellulolytic enzyme system of Penicillium decumbens.</title>
        <authorList>
            <person name="Liu G."/>
            <person name="Zhang L."/>
            <person name="Wei X."/>
            <person name="Zou G."/>
            <person name="Qin Y."/>
            <person name="Ma L."/>
            <person name="Li J."/>
            <person name="Zheng H."/>
            <person name="Wang S."/>
            <person name="Wang C."/>
            <person name="Xun L."/>
            <person name="Zhao G.-P."/>
            <person name="Zhou Z."/>
            <person name="Qu Y."/>
        </authorList>
    </citation>
    <scope>NUCLEOTIDE SEQUENCE [LARGE SCALE GENOMIC DNA]</scope>
    <source>
        <strain evidence="5">114-2 / CGMCC 5302</strain>
    </source>
</reference>
<dbReference type="PROSITE" id="PS50010">
    <property type="entry name" value="DH_2"/>
    <property type="match status" value="1"/>
</dbReference>
<feature type="domain" description="DH" evidence="3">
    <location>
        <begin position="247"/>
        <end position="458"/>
    </location>
</feature>
<keyword evidence="5" id="KW-1185">Reference proteome</keyword>
<dbReference type="InterPro" id="IPR051492">
    <property type="entry name" value="Dynamin-Rho_GEF"/>
</dbReference>
<keyword evidence="1" id="KW-0175">Coiled coil</keyword>
<dbReference type="HOGENOM" id="CLU_004333_0_0_1"/>
<feature type="compositionally biased region" description="Low complexity" evidence="2">
    <location>
        <begin position="1079"/>
        <end position="1093"/>
    </location>
</feature>
<feature type="compositionally biased region" description="Polar residues" evidence="2">
    <location>
        <begin position="1173"/>
        <end position="1189"/>
    </location>
</feature>
<evidence type="ECO:0000256" key="1">
    <source>
        <dbReference type="SAM" id="Coils"/>
    </source>
</evidence>
<dbReference type="SMART" id="SM00325">
    <property type="entry name" value="RhoGEF"/>
    <property type="match status" value="1"/>
</dbReference>
<dbReference type="EMBL" id="KB644414">
    <property type="protein sequence ID" value="EPS32546.1"/>
    <property type="molecule type" value="Genomic_DNA"/>
</dbReference>
<dbReference type="Gene3D" id="1.20.900.10">
    <property type="entry name" value="Dbl homology (DH) domain"/>
    <property type="match status" value="1"/>
</dbReference>
<accession>S7ZUW1</accession>
<dbReference type="PANTHER" id="PTHR22834">
    <property type="entry name" value="NUCLEAR FUSION PROTEIN FUS2"/>
    <property type="match status" value="1"/>
</dbReference>
<evidence type="ECO:0000256" key="2">
    <source>
        <dbReference type="SAM" id="MobiDB-lite"/>
    </source>
</evidence>
<dbReference type="GO" id="GO:0031991">
    <property type="term" value="P:regulation of actomyosin contractile ring contraction"/>
    <property type="evidence" value="ECO:0007669"/>
    <property type="project" value="TreeGrafter"/>
</dbReference>
<dbReference type="InterPro" id="IPR057454">
    <property type="entry name" value="Bud3_C"/>
</dbReference>
<feature type="region of interest" description="Disordered" evidence="2">
    <location>
        <begin position="1151"/>
        <end position="1368"/>
    </location>
</feature>
<dbReference type="InterPro" id="IPR021895">
    <property type="entry name" value="Bud3_N"/>
</dbReference>